<reference evidence="1 2" key="1">
    <citation type="submission" date="2015-07" db="EMBL/GenBank/DDBJ databases">
        <title>Genome analysis of myxobacterium Chondromyces crocatus Cm c5 reveals a high potential for natural compound synthesis and the genetic basis for the loss of fruiting body formation.</title>
        <authorList>
            <person name="Zaburannyi N."/>
            <person name="Bunk B."/>
            <person name="Maier J."/>
            <person name="Overmann J."/>
            <person name="Mueller R."/>
        </authorList>
    </citation>
    <scope>NUCLEOTIDE SEQUENCE [LARGE SCALE GENOMIC DNA]</scope>
    <source>
        <strain evidence="1 2">Cm c5</strain>
    </source>
</reference>
<evidence type="ECO:0000313" key="1">
    <source>
        <dbReference type="EMBL" id="AKT36334.1"/>
    </source>
</evidence>
<accession>A0A0K1E656</accession>
<gene>
    <name evidence="1" type="ORF">CMC5_004480</name>
</gene>
<dbReference type="AlphaFoldDB" id="A0A0K1E656"/>
<protein>
    <submittedName>
        <fullName evidence="1">Uncharacterized protein</fullName>
    </submittedName>
</protein>
<dbReference type="RefSeq" id="WP_050428863.1">
    <property type="nucleotide sequence ID" value="NZ_CP012159.1"/>
</dbReference>
<dbReference type="Proteomes" id="UP000067626">
    <property type="component" value="Chromosome"/>
</dbReference>
<dbReference type="STRING" id="52.CMC5_004480"/>
<dbReference type="KEGG" id="ccro:CMC5_004480"/>
<dbReference type="EMBL" id="CP012159">
    <property type="protein sequence ID" value="AKT36334.1"/>
    <property type="molecule type" value="Genomic_DNA"/>
</dbReference>
<proteinExistence type="predicted"/>
<evidence type="ECO:0000313" key="2">
    <source>
        <dbReference type="Proteomes" id="UP000067626"/>
    </source>
</evidence>
<organism evidence="1 2">
    <name type="scientific">Chondromyces crocatus</name>
    <dbReference type="NCBI Taxonomy" id="52"/>
    <lineage>
        <taxon>Bacteria</taxon>
        <taxon>Pseudomonadati</taxon>
        <taxon>Myxococcota</taxon>
        <taxon>Polyangia</taxon>
        <taxon>Polyangiales</taxon>
        <taxon>Polyangiaceae</taxon>
        <taxon>Chondromyces</taxon>
    </lineage>
</organism>
<keyword evidence="2" id="KW-1185">Reference proteome</keyword>
<sequence length="202" mass="21328">MSTEIVPAVRFTLGDGIEQVLAASTYPIQVETLHDIDLVAVTALVRCVVVRTPGGFELPEAALITLAFRAGKLTGVHACPHAGGLDDAQAGRVCVQTVDLVERAGWTRVPGIGMEAGAVTTRLSDPSRPGDTRLIVGKWMYGNDAVFVEVNRASHAHARGEAPPPPTSVVRVRLENGPLAKQAIAEVQGDGERVVWRKGGSP</sequence>
<name>A0A0K1E656_CHOCO</name>